<dbReference type="InterPro" id="IPR002727">
    <property type="entry name" value="DUF47"/>
</dbReference>
<dbReference type="SUPFAM" id="SSF109755">
    <property type="entry name" value="PhoU-like"/>
    <property type="match status" value="1"/>
</dbReference>
<name>A0A078LYM5_9PSED</name>
<dbReference type="HOGENOM" id="CLU_104916_0_1_6"/>
<dbReference type="InterPro" id="IPR038078">
    <property type="entry name" value="PhoU-like_sf"/>
</dbReference>
<keyword evidence="3" id="KW-1185">Reference proteome</keyword>
<dbReference type="eggNOG" id="COG1392">
    <property type="taxonomic scope" value="Bacteria"/>
</dbReference>
<organism evidence="2 3">
    <name type="scientific">Pseudomonas saudiphocaensis</name>
    <dbReference type="NCBI Taxonomy" id="1499686"/>
    <lineage>
        <taxon>Bacteria</taxon>
        <taxon>Pseudomonadati</taxon>
        <taxon>Pseudomonadota</taxon>
        <taxon>Gammaproteobacteria</taxon>
        <taxon>Pseudomonadales</taxon>
        <taxon>Pseudomonadaceae</taxon>
        <taxon>Pseudomonas</taxon>
    </lineage>
</organism>
<reference evidence="2 3" key="1">
    <citation type="submission" date="2014-07" db="EMBL/GenBank/DDBJ databases">
        <authorList>
            <person name="Urmite Genomes Urmite Genomes"/>
        </authorList>
    </citation>
    <scope>NUCLEOTIDE SEQUENCE [LARGE SCALE GENOMIC DNA]</scope>
    <source>
        <strain evidence="2 3">20_BN</strain>
    </source>
</reference>
<proteinExistence type="inferred from homology"/>
<protein>
    <submittedName>
        <fullName evidence="2">Phosphate transport regulator</fullName>
    </submittedName>
</protein>
<dbReference type="NCBIfam" id="TIGR00153">
    <property type="entry name" value="TIGR00153 family protein"/>
    <property type="match status" value="1"/>
</dbReference>
<evidence type="ECO:0000256" key="1">
    <source>
        <dbReference type="ARBA" id="ARBA00008591"/>
    </source>
</evidence>
<dbReference type="AlphaFoldDB" id="A0A078LYM5"/>
<gene>
    <name evidence="2" type="ORF">BN1079_02261</name>
</gene>
<comment type="similarity">
    <text evidence="1">Belongs to the UPF0111 family.</text>
</comment>
<dbReference type="Pfam" id="PF01865">
    <property type="entry name" value="PhoU_div"/>
    <property type="match status" value="1"/>
</dbReference>
<dbReference type="Proteomes" id="UP000053902">
    <property type="component" value="Unassembled WGS sequence"/>
</dbReference>
<dbReference type="InterPro" id="IPR018445">
    <property type="entry name" value="Put_Phosphate_transp_reg"/>
</dbReference>
<sequence length="261" mass="29537">MPTDAYTKLVLQLDAYGSSRDGLTVYLPPSEAGVFPMPINPFVSLFGRSPIGPMQQHMAKSHECAANLVPLFQAVTAEDWERVEQIQKEMAQLESEADKLKKNVRQHLPKSLFLPVPRSDLLELLSVQDKIANRAKDIAGLMLGRCMTIPVPLQPKMLAFVQRSVDASNQALKALKELDSLLETGFSGREAAHVESMVEELEEIERETDRMQITVRRELYRLEKELPPVDVMFLYKIIEWIGDVADRAERVGNRLEQLLAR</sequence>
<dbReference type="Gene3D" id="1.20.58.220">
    <property type="entry name" value="Phosphate transport system protein phou homolog 2, domain 2"/>
    <property type="match status" value="1"/>
</dbReference>
<dbReference type="PANTHER" id="PTHR36536:SF3">
    <property type="entry name" value="UPF0111 PROTEIN HI_1603"/>
    <property type="match status" value="1"/>
</dbReference>
<dbReference type="STRING" id="1499686.BN1079_02261"/>
<evidence type="ECO:0000313" key="3">
    <source>
        <dbReference type="Proteomes" id="UP000053902"/>
    </source>
</evidence>
<evidence type="ECO:0000313" key="2">
    <source>
        <dbReference type="EMBL" id="CDZ94931.1"/>
    </source>
</evidence>
<accession>A0A078LYM5</accession>
<dbReference type="EMBL" id="CCSF01000001">
    <property type="protein sequence ID" value="CDZ94931.1"/>
    <property type="molecule type" value="Genomic_DNA"/>
</dbReference>
<dbReference type="PANTHER" id="PTHR36536">
    <property type="entry name" value="UPF0111 PROTEIN HI_1603"/>
    <property type="match status" value="1"/>
</dbReference>